<gene>
    <name evidence="1" type="ORF">QQF64_014682</name>
</gene>
<accession>A0ABR3NST5</accession>
<name>A0ABR3NST5_9TELE</name>
<organism evidence="1 2">
    <name type="scientific">Cirrhinus molitorella</name>
    <name type="common">mud carp</name>
    <dbReference type="NCBI Taxonomy" id="172907"/>
    <lineage>
        <taxon>Eukaryota</taxon>
        <taxon>Metazoa</taxon>
        <taxon>Chordata</taxon>
        <taxon>Craniata</taxon>
        <taxon>Vertebrata</taxon>
        <taxon>Euteleostomi</taxon>
        <taxon>Actinopterygii</taxon>
        <taxon>Neopterygii</taxon>
        <taxon>Teleostei</taxon>
        <taxon>Ostariophysi</taxon>
        <taxon>Cypriniformes</taxon>
        <taxon>Cyprinidae</taxon>
        <taxon>Labeoninae</taxon>
        <taxon>Labeonini</taxon>
        <taxon>Cirrhinus</taxon>
    </lineage>
</organism>
<keyword evidence="2" id="KW-1185">Reference proteome</keyword>
<protein>
    <submittedName>
        <fullName evidence="1">Uncharacterized protein</fullName>
    </submittedName>
</protein>
<dbReference type="Proteomes" id="UP001558613">
    <property type="component" value="Unassembled WGS sequence"/>
</dbReference>
<evidence type="ECO:0000313" key="2">
    <source>
        <dbReference type="Proteomes" id="UP001558613"/>
    </source>
</evidence>
<reference evidence="1 2" key="1">
    <citation type="submission" date="2023-09" db="EMBL/GenBank/DDBJ databases">
        <authorList>
            <person name="Wang M."/>
        </authorList>
    </citation>
    <scope>NUCLEOTIDE SEQUENCE [LARGE SCALE GENOMIC DNA]</scope>
    <source>
        <strain evidence="1">GT-2023</strain>
        <tissue evidence="1">Liver</tissue>
    </source>
</reference>
<proteinExistence type="predicted"/>
<comment type="caution">
    <text evidence="1">The sequence shown here is derived from an EMBL/GenBank/DDBJ whole genome shotgun (WGS) entry which is preliminary data.</text>
</comment>
<sequence>MFPSVGAPTGNCTAQSNDSVLSALSSIQSSLSDMNSRIQAQHPTTENLHFPSPASFNLASATVQLPIALEPQDDDIIPATVPWRTM</sequence>
<dbReference type="EMBL" id="JAYMGO010000002">
    <property type="protein sequence ID" value="KAL1280082.1"/>
    <property type="molecule type" value="Genomic_DNA"/>
</dbReference>
<evidence type="ECO:0000313" key="1">
    <source>
        <dbReference type="EMBL" id="KAL1280082.1"/>
    </source>
</evidence>